<organism evidence="8 9">
    <name type="scientific">Novosphingobium album</name>
    <name type="common">ex Liu et al. 2023</name>
    <dbReference type="NCBI Taxonomy" id="3031130"/>
    <lineage>
        <taxon>Bacteria</taxon>
        <taxon>Pseudomonadati</taxon>
        <taxon>Pseudomonadota</taxon>
        <taxon>Alphaproteobacteria</taxon>
        <taxon>Sphingomonadales</taxon>
        <taxon>Sphingomonadaceae</taxon>
        <taxon>Novosphingobium</taxon>
    </lineage>
</organism>
<comment type="caution">
    <text evidence="8">The sequence shown here is derived from an EMBL/GenBank/DDBJ whole genome shotgun (WGS) entry which is preliminary data.</text>
</comment>
<dbReference type="Gene3D" id="3.60.21.10">
    <property type="match status" value="1"/>
</dbReference>
<dbReference type="PANTHER" id="PTHR10161">
    <property type="entry name" value="TARTRATE-RESISTANT ACID PHOSPHATASE TYPE 5"/>
    <property type="match status" value="1"/>
</dbReference>
<dbReference type="RefSeq" id="WP_275230161.1">
    <property type="nucleotide sequence ID" value="NZ_JARESE010000070.1"/>
</dbReference>
<dbReference type="Pfam" id="PF00149">
    <property type="entry name" value="Metallophos"/>
    <property type="match status" value="1"/>
</dbReference>
<keyword evidence="3 6" id="KW-0732">Signal</keyword>
<dbReference type="SUPFAM" id="SSF56300">
    <property type="entry name" value="Metallo-dependent phosphatases"/>
    <property type="match status" value="1"/>
</dbReference>
<keyword evidence="5" id="KW-0408">Iron</keyword>
<accession>A0ABT5WVV9</accession>
<comment type="catalytic activity">
    <reaction evidence="1 5">
        <text>a phosphate monoester + H2O = an alcohol + phosphate</text>
        <dbReference type="Rhea" id="RHEA:15017"/>
        <dbReference type="ChEBI" id="CHEBI:15377"/>
        <dbReference type="ChEBI" id="CHEBI:30879"/>
        <dbReference type="ChEBI" id="CHEBI:43474"/>
        <dbReference type="ChEBI" id="CHEBI:67140"/>
        <dbReference type="EC" id="3.1.3.2"/>
    </reaction>
</comment>
<evidence type="ECO:0000313" key="9">
    <source>
        <dbReference type="Proteomes" id="UP001216253"/>
    </source>
</evidence>
<dbReference type="InterPro" id="IPR029052">
    <property type="entry name" value="Metallo-depent_PP-like"/>
</dbReference>
<dbReference type="PANTHER" id="PTHR10161:SF14">
    <property type="entry name" value="TARTRATE-RESISTANT ACID PHOSPHATASE TYPE 5"/>
    <property type="match status" value="1"/>
</dbReference>
<dbReference type="InterPro" id="IPR006311">
    <property type="entry name" value="TAT_signal"/>
</dbReference>
<evidence type="ECO:0000256" key="5">
    <source>
        <dbReference type="PIRNR" id="PIRNR000898"/>
    </source>
</evidence>
<evidence type="ECO:0000256" key="6">
    <source>
        <dbReference type="SAM" id="SignalP"/>
    </source>
</evidence>
<reference evidence="8 9" key="1">
    <citation type="submission" date="2023-03" db="EMBL/GenBank/DDBJ databases">
        <title>NovoSphingobium album sp. nov. isolated from polycyclic aromatic hydrocarbons- and heavy-metal polluted soil.</title>
        <authorList>
            <person name="Liu Z."/>
            <person name="Wang K."/>
        </authorList>
    </citation>
    <scope>NUCLEOTIDE SEQUENCE [LARGE SCALE GENOMIC DNA]</scope>
    <source>
        <strain evidence="8 9">H3SJ31-1</strain>
    </source>
</reference>
<evidence type="ECO:0000256" key="2">
    <source>
        <dbReference type="ARBA" id="ARBA00012646"/>
    </source>
</evidence>
<name>A0ABT5WVV9_9SPHN</name>
<feature type="signal peptide" evidence="6">
    <location>
        <begin position="1"/>
        <end position="30"/>
    </location>
</feature>
<sequence length="319" mass="34808">MNTGLTRRGLIGTMAATAALGELPAAPAFAAAQAGRGEGLAFLAIGDWGRRGEPHQRTVAAQMGRVAEEQGCAFTLALGDNFYGTGVDSVTDTHWRESFEDVYTAPALQNRWYAVLGNHDYRGNPQAQIDYSRHSRRWMMPARYYAVEGATFGAPHADFFLIDTTPLVASYRKAPTPDAKHHVHDQDPQTQYAWLDAALGRSRAGWKLVFGHHPIFSGGQHGDSEDLVRNLLPILKRHGVQAYVCGHDHDMQHIEREGIHFIATGCGSTVRPVGNVDGTRFAVACSGLSLYRVTPDALDLAFHDWAGARLYAATVTRAA</sequence>
<gene>
    <name evidence="8" type="ORF">PYV00_20335</name>
</gene>
<dbReference type="PIRSF" id="PIRSF000898">
    <property type="entry name" value="Acid_Ptase_5"/>
    <property type="match status" value="1"/>
</dbReference>
<dbReference type="InterPro" id="IPR051558">
    <property type="entry name" value="Metallophosphoesterase_PAP"/>
</dbReference>
<dbReference type="Proteomes" id="UP001216253">
    <property type="component" value="Unassembled WGS sequence"/>
</dbReference>
<dbReference type="PROSITE" id="PS51318">
    <property type="entry name" value="TAT"/>
    <property type="match status" value="1"/>
</dbReference>
<dbReference type="InterPro" id="IPR004843">
    <property type="entry name" value="Calcineurin-like_PHP"/>
</dbReference>
<proteinExistence type="predicted"/>
<dbReference type="InterPro" id="IPR024927">
    <property type="entry name" value="Acid_PPase"/>
</dbReference>
<dbReference type="CDD" id="cd07378">
    <property type="entry name" value="MPP_ACP5"/>
    <property type="match status" value="1"/>
</dbReference>
<feature type="chain" id="PRO_5045132799" description="acid phosphatase" evidence="6">
    <location>
        <begin position="31"/>
        <end position="319"/>
    </location>
</feature>
<protein>
    <recommendedName>
        <fullName evidence="2 5">acid phosphatase</fullName>
        <ecNumber evidence="2 5">3.1.3.2</ecNumber>
    </recommendedName>
</protein>
<evidence type="ECO:0000256" key="1">
    <source>
        <dbReference type="ARBA" id="ARBA00000032"/>
    </source>
</evidence>
<dbReference type="EMBL" id="JARESE010000070">
    <property type="protein sequence ID" value="MDE8654046.1"/>
    <property type="molecule type" value="Genomic_DNA"/>
</dbReference>
<evidence type="ECO:0000259" key="7">
    <source>
        <dbReference type="Pfam" id="PF00149"/>
    </source>
</evidence>
<dbReference type="EC" id="3.1.3.2" evidence="2 5"/>
<keyword evidence="4 5" id="KW-0378">Hydrolase</keyword>
<feature type="domain" description="Calcineurin-like phosphoesterase" evidence="7">
    <location>
        <begin position="42"/>
        <end position="250"/>
    </location>
</feature>
<keyword evidence="9" id="KW-1185">Reference proteome</keyword>
<evidence type="ECO:0000313" key="8">
    <source>
        <dbReference type="EMBL" id="MDE8654046.1"/>
    </source>
</evidence>
<evidence type="ECO:0000256" key="4">
    <source>
        <dbReference type="ARBA" id="ARBA00022801"/>
    </source>
</evidence>
<evidence type="ECO:0000256" key="3">
    <source>
        <dbReference type="ARBA" id="ARBA00022729"/>
    </source>
</evidence>